<dbReference type="Proteomes" id="UP000219993">
    <property type="component" value="Chromosome"/>
</dbReference>
<protein>
    <submittedName>
        <fullName evidence="1">Uncharacterized protein</fullName>
    </submittedName>
</protein>
<dbReference type="RefSeq" id="WP_153045769.1">
    <property type="nucleotide sequence ID" value="NZ_BAAADT010000012.1"/>
</dbReference>
<proteinExistence type="predicted"/>
<sequence>MKDGLIPVGLLLFIALFAYAMVHSARKQRTAKKNIFEEFAREQGLSYLDEDDGRVQEFAQDFDGIGRFFSPSLGRVIPKDVVSGKENLSRTFLFRHSIRYSAGWAREWFVAGLITNDHVADRCAVQFCKKGSDKSTMYLQDDIVKEQAIGSFKVVVRSKSSSCAGRLLDEHVLKQLVSFAEDLPFRPEIQFRGKRMIAYLADRNAVVDDVNSLKSLFEFTKKAAGI</sequence>
<evidence type="ECO:0000313" key="2">
    <source>
        <dbReference type="Proteomes" id="UP000219993"/>
    </source>
</evidence>
<accession>A0A291P668</accession>
<dbReference type="EMBL" id="CP021435">
    <property type="protein sequence ID" value="ATJ82386.1"/>
    <property type="molecule type" value="Genomic_DNA"/>
</dbReference>
<name>A0A291P668_9GAMM</name>
<evidence type="ECO:0000313" key="1">
    <source>
        <dbReference type="EMBL" id="ATJ82386.1"/>
    </source>
</evidence>
<dbReference type="AlphaFoldDB" id="A0A291P668"/>
<dbReference type="OrthoDB" id="9820877at2"/>
<organism evidence="1 2">
    <name type="scientific">Halomonas beimenensis</name>
    <dbReference type="NCBI Taxonomy" id="475662"/>
    <lineage>
        <taxon>Bacteria</taxon>
        <taxon>Pseudomonadati</taxon>
        <taxon>Pseudomonadota</taxon>
        <taxon>Gammaproteobacteria</taxon>
        <taxon>Oceanospirillales</taxon>
        <taxon>Halomonadaceae</taxon>
        <taxon>Halomonas</taxon>
    </lineage>
</organism>
<keyword evidence="2" id="KW-1185">Reference proteome</keyword>
<gene>
    <name evidence="1" type="ORF">BEI_1399</name>
</gene>
<reference evidence="1 2" key="1">
    <citation type="journal article" date="2017" name="Sci. Rep.">
        <title>Revealing the Saline Adaptation Strategies of the Halophilic Bacterium Halomonas beimenensis through High-throughput Omics and Transposon Mutagenesis Approaches.</title>
        <authorList>
            <person name="Chen Y.H."/>
            <person name="Lin S.S."/>
            <person name="Shyu Y.T."/>
        </authorList>
    </citation>
    <scope>NUCLEOTIDE SEQUENCE [LARGE SCALE GENOMIC DNA]</scope>
    <source>
        <strain evidence="1 2">NTU-111</strain>
    </source>
</reference>
<dbReference type="KEGG" id="hbe:BEI_1399"/>